<organism evidence="2 3">
    <name type="scientific">Candidatus Gallitreponema excrementavium</name>
    <dbReference type="NCBI Taxonomy" id="2840840"/>
    <lineage>
        <taxon>Bacteria</taxon>
        <taxon>Pseudomonadati</taxon>
        <taxon>Spirochaetota</taxon>
        <taxon>Spirochaetia</taxon>
        <taxon>Spirochaetales</taxon>
        <taxon>Candidatus Gallitreponema</taxon>
    </lineage>
</organism>
<dbReference type="Proteomes" id="UP000823638">
    <property type="component" value="Unassembled WGS sequence"/>
</dbReference>
<dbReference type="EMBL" id="JADIMM010000023">
    <property type="protein sequence ID" value="MBO8456942.1"/>
    <property type="molecule type" value="Genomic_DNA"/>
</dbReference>
<keyword evidence="1" id="KW-0732">Signal</keyword>
<feature type="chain" id="PRO_5038430542" description="PEGA domain-containing protein" evidence="1">
    <location>
        <begin position="22"/>
        <end position="328"/>
    </location>
</feature>
<reference evidence="2" key="2">
    <citation type="journal article" date="2021" name="PeerJ">
        <title>Extensive microbial diversity within the chicken gut microbiome revealed by metagenomics and culture.</title>
        <authorList>
            <person name="Gilroy R."/>
            <person name="Ravi A."/>
            <person name="Getino M."/>
            <person name="Pursley I."/>
            <person name="Horton D.L."/>
            <person name="Alikhan N.F."/>
            <person name="Baker D."/>
            <person name="Gharbi K."/>
            <person name="Hall N."/>
            <person name="Watson M."/>
            <person name="Adriaenssens E.M."/>
            <person name="Foster-Nyarko E."/>
            <person name="Jarju S."/>
            <person name="Secka A."/>
            <person name="Antonio M."/>
            <person name="Oren A."/>
            <person name="Chaudhuri R.R."/>
            <person name="La Ragione R."/>
            <person name="Hildebrand F."/>
            <person name="Pallen M.J."/>
        </authorList>
    </citation>
    <scope>NUCLEOTIDE SEQUENCE</scope>
    <source>
        <strain evidence="2">10532</strain>
    </source>
</reference>
<feature type="signal peptide" evidence="1">
    <location>
        <begin position="1"/>
        <end position="21"/>
    </location>
</feature>
<protein>
    <recommendedName>
        <fullName evidence="4">PEGA domain-containing protein</fullName>
    </recommendedName>
</protein>
<reference evidence="2" key="1">
    <citation type="submission" date="2020-10" db="EMBL/GenBank/DDBJ databases">
        <authorList>
            <person name="Gilroy R."/>
        </authorList>
    </citation>
    <scope>NUCLEOTIDE SEQUENCE</scope>
    <source>
        <strain evidence="2">10532</strain>
    </source>
</reference>
<dbReference type="AlphaFoldDB" id="A0A9D9HN32"/>
<evidence type="ECO:0000256" key="1">
    <source>
        <dbReference type="SAM" id="SignalP"/>
    </source>
</evidence>
<accession>A0A9D9HN32</accession>
<gene>
    <name evidence="2" type="ORF">IAA81_01790</name>
</gene>
<evidence type="ECO:0000313" key="2">
    <source>
        <dbReference type="EMBL" id="MBO8456942.1"/>
    </source>
</evidence>
<evidence type="ECO:0000313" key="3">
    <source>
        <dbReference type="Proteomes" id="UP000823638"/>
    </source>
</evidence>
<comment type="caution">
    <text evidence="2">The sequence shown here is derived from an EMBL/GenBank/DDBJ whole genome shotgun (WGS) entry which is preliminary data.</text>
</comment>
<sequence length="328" mass="37418">MFYKKVALVLSVFFFSFCIFAESFRTSRMHPVYISDNKEETTLIQAYCNDSIGIILPETVEFLNAVEIEVKVPQSFVNEYAFFEGYGIYFDVTPEIKASTMDYKGTNLSFSPFSEKITTVLQIPVNKNHGLKSSVYSTVVEIPDRKNNQIIFRLMPLMKGLDDSFFSTPIEVRVKSILSDEGAFKLKIQKPENFSQDEVITVYVDGNLLENYDYTKLNPGMHHLSVISENFRQETRNFSIKKGETLEMEISLRDITPVVSFVAPEGARLYFDDIEITDTNKKELKTTPGPHKIKCIIGDFEITRVLDAEKGGVYSVSMLLNIDITKIE</sequence>
<proteinExistence type="predicted"/>
<name>A0A9D9HN32_9SPIR</name>
<evidence type="ECO:0008006" key="4">
    <source>
        <dbReference type="Google" id="ProtNLM"/>
    </source>
</evidence>